<evidence type="ECO:0000256" key="5">
    <source>
        <dbReference type="ARBA" id="ARBA00022617"/>
    </source>
</evidence>
<keyword evidence="11 14" id="KW-0503">Monooxygenase</keyword>
<dbReference type="InterPro" id="IPR002401">
    <property type="entry name" value="Cyt_P450_E_grp-I"/>
</dbReference>
<evidence type="ECO:0000313" key="16">
    <source>
        <dbReference type="Proteomes" id="UP000494040"/>
    </source>
</evidence>
<keyword evidence="7" id="KW-0256">Endoplasmic reticulum</keyword>
<dbReference type="GO" id="GO:0005789">
    <property type="term" value="C:endoplasmic reticulum membrane"/>
    <property type="evidence" value="ECO:0007669"/>
    <property type="project" value="UniProtKB-SubCell"/>
</dbReference>
<dbReference type="CDD" id="cd20628">
    <property type="entry name" value="CYP4"/>
    <property type="match status" value="1"/>
</dbReference>
<dbReference type="SUPFAM" id="SSF48264">
    <property type="entry name" value="Cytochrome P450"/>
    <property type="match status" value="1"/>
</dbReference>
<keyword evidence="12" id="KW-0472">Membrane</keyword>
<feature type="binding site" description="axial binding residue" evidence="13">
    <location>
        <position position="463"/>
    </location>
    <ligand>
        <name>heme</name>
        <dbReference type="ChEBI" id="CHEBI:30413"/>
    </ligand>
    <ligandPart>
        <name>Fe</name>
        <dbReference type="ChEBI" id="CHEBI:18248"/>
    </ligandPart>
</feature>
<dbReference type="AlphaFoldDB" id="A0A8I6RX71"/>
<dbReference type="Proteomes" id="UP000494040">
    <property type="component" value="Unassembled WGS sequence"/>
</dbReference>
<keyword evidence="6 13" id="KW-0479">Metal-binding</keyword>
<evidence type="ECO:0000256" key="10">
    <source>
        <dbReference type="ARBA" id="ARBA00023004"/>
    </source>
</evidence>
<keyword evidence="10 13" id="KW-0408">Iron</keyword>
<comment type="cofactor">
    <cofactor evidence="1 13">
        <name>heme</name>
        <dbReference type="ChEBI" id="CHEBI:30413"/>
    </cofactor>
</comment>
<reference evidence="15" key="1">
    <citation type="submission" date="2022-01" db="UniProtKB">
        <authorList>
            <consortium name="EnsemblMetazoa"/>
        </authorList>
    </citation>
    <scope>IDENTIFICATION</scope>
</reference>
<dbReference type="PRINTS" id="PR00385">
    <property type="entry name" value="P450"/>
</dbReference>
<proteinExistence type="inferred from homology"/>
<organism evidence="15 16">
    <name type="scientific">Cimex lectularius</name>
    <name type="common">Bed bug</name>
    <name type="synonym">Acanthia lectularia</name>
    <dbReference type="NCBI Taxonomy" id="79782"/>
    <lineage>
        <taxon>Eukaryota</taxon>
        <taxon>Metazoa</taxon>
        <taxon>Ecdysozoa</taxon>
        <taxon>Arthropoda</taxon>
        <taxon>Hexapoda</taxon>
        <taxon>Insecta</taxon>
        <taxon>Pterygota</taxon>
        <taxon>Neoptera</taxon>
        <taxon>Paraneoptera</taxon>
        <taxon>Hemiptera</taxon>
        <taxon>Heteroptera</taxon>
        <taxon>Panheteroptera</taxon>
        <taxon>Cimicomorpha</taxon>
        <taxon>Cimicidae</taxon>
        <taxon>Cimex</taxon>
    </lineage>
</organism>
<evidence type="ECO:0000256" key="3">
    <source>
        <dbReference type="ARBA" id="ARBA00004406"/>
    </source>
</evidence>
<protein>
    <recommendedName>
        <fullName evidence="17">Cytochrome P450</fullName>
    </recommendedName>
</protein>
<evidence type="ECO:0000256" key="8">
    <source>
        <dbReference type="ARBA" id="ARBA00022848"/>
    </source>
</evidence>
<evidence type="ECO:0000256" key="4">
    <source>
        <dbReference type="ARBA" id="ARBA00010617"/>
    </source>
</evidence>
<evidence type="ECO:0000256" key="2">
    <source>
        <dbReference type="ARBA" id="ARBA00004174"/>
    </source>
</evidence>
<dbReference type="GO" id="GO:0005506">
    <property type="term" value="F:iron ion binding"/>
    <property type="evidence" value="ECO:0007669"/>
    <property type="project" value="InterPro"/>
</dbReference>
<evidence type="ECO:0000256" key="7">
    <source>
        <dbReference type="ARBA" id="ARBA00022824"/>
    </source>
</evidence>
<sequence length="520" mass="60478">MITHVRHFLAESNVDENVSGIQPQEFIDSLLESIWNFIATVFSWCRVIWMVRKLPGPPGKPIIGHLGVYSRPTKSLEIIKKLQNEFPICNKNFMTFYPQVFVHSPEAVQEILSKKQKHNDKGSVYHTLLPLLGEGLITSKGEKWLKRRKMVTPAFHFNILEGFFEVFTKRSTEYIKQLKEASINNDFFDIIPHNKKVTMNFILETAIGVPEGFHHERLSEVIKALQRLEEIALYRCWKPWLLVDGIFKWTPSYREQEHHRKILERFTSEIIKNRRIALANESNEEWYSDTKKNTILIDLLLKQSEGGKLLTDEEIREEINTFVFAGQTTTMLAISYCIYLLGLYPDEQKRAADEVDEIFGDSKRDPTLMDLKRMYFIERCIKEALRLYPSVPILARRITEDQTLGDYVLPKNVDCIVFPYVLHRNPKQFPNPEVFNPDNFLPENSKDRHAYSYIPFSAGPRNCVGKRFANNAMKTVISWVLREFKIESLRSQDKLNLIPSTVLVPLGGLKVKLTLRKTGQ</sequence>
<dbReference type="InterPro" id="IPR036396">
    <property type="entry name" value="Cyt_P450_sf"/>
</dbReference>
<evidence type="ECO:0008006" key="17">
    <source>
        <dbReference type="Google" id="ProtNLM"/>
    </source>
</evidence>
<dbReference type="GO" id="GO:0020037">
    <property type="term" value="F:heme binding"/>
    <property type="evidence" value="ECO:0007669"/>
    <property type="project" value="InterPro"/>
</dbReference>
<comment type="subcellular location">
    <subcellularLocation>
        <location evidence="3">Endoplasmic reticulum membrane</location>
        <topology evidence="3">Peripheral membrane protein</topology>
    </subcellularLocation>
    <subcellularLocation>
        <location evidence="2">Microsome membrane</location>
        <topology evidence="2">Peripheral membrane protein</topology>
    </subcellularLocation>
</comment>
<dbReference type="GO" id="GO:0016705">
    <property type="term" value="F:oxidoreductase activity, acting on paired donors, with incorporation or reduction of molecular oxygen"/>
    <property type="evidence" value="ECO:0007669"/>
    <property type="project" value="InterPro"/>
</dbReference>
<keyword evidence="5 13" id="KW-0349">Heme</keyword>
<dbReference type="KEGG" id="clec:106669268"/>
<evidence type="ECO:0000313" key="15">
    <source>
        <dbReference type="EnsemblMetazoa" id="XP_014254092.1"/>
    </source>
</evidence>
<evidence type="ECO:0000256" key="9">
    <source>
        <dbReference type="ARBA" id="ARBA00023002"/>
    </source>
</evidence>
<evidence type="ECO:0000256" key="11">
    <source>
        <dbReference type="ARBA" id="ARBA00023033"/>
    </source>
</evidence>
<keyword evidence="9 14" id="KW-0560">Oxidoreductase</keyword>
<dbReference type="InterPro" id="IPR050196">
    <property type="entry name" value="Cytochrome_P450_Monoox"/>
</dbReference>
<evidence type="ECO:0000256" key="1">
    <source>
        <dbReference type="ARBA" id="ARBA00001971"/>
    </source>
</evidence>
<dbReference type="OrthoDB" id="1470350at2759"/>
<dbReference type="InterPro" id="IPR017972">
    <property type="entry name" value="Cyt_P450_CS"/>
</dbReference>
<dbReference type="RefSeq" id="XP_014254092.1">
    <property type="nucleotide sequence ID" value="XM_014398606.2"/>
</dbReference>
<keyword evidence="16" id="KW-1185">Reference proteome</keyword>
<comment type="similarity">
    <text evidence="4 14">Belongs to the cytochrome P450 family.</text>
</comment>
<evidence type="ECO:0000256" key="13">
    <source>
        <dbReference type="PIRSR" id="PIRSR602401-1"/>
    </source>
</evidence>
<dbReference type="PANTHER" id="PTHR24291">
    <property type="entry name" value="CYTOCHROME P450 FAMILY 4"/>
    <property type="match status" value="1"/>
</dbReference>
<dbReference type="GeneID" id="106669268"/>
<dbReference type="Gene3D" id="1.10.630.10">
    <property type="entry name" value="Cytochrome P450"/>
    <property type="match status" value="1"/>
</dbReference>
<keyword evidence="8" id="KW-0492">Microsome</keyword>
<evidence type="ECO:0000256" key="6">
    <source>
        <dbReference type="ARBA" id="ARBA00022723"/>
    </source>
</evidence>
<dbReference type="InterPro" id="IPR001128">
    <property type="entry name" value="Cyt_P450"/>
</dbReference>
<accession>A0A8I6RX71</accession>
<dbReference type="PRINTS" id="PR00463">
    <property type="entry name" value="EP450I"/>
</dbReference>
<evidence type="ECO:0000256" key="14">
    <source>
        <dbReference type="RuleBase" id="RU000461"/>
    </source>
</evidence>
<name>A0A8I6RX71_CIMLE</name>
<evidence type="ECO:0000256" key="12">
    <source>
        <dbReference type="ARBA" id="ARBA00023136"/>
    </source>
</evidence>
<dbReference type="PANTHER" id="PTHR24291:SF189">
    <property type="entry name" value="CYTOCHROME P450 4C3-RELATED"/>
    <property type="match status" value="1"/>
</dbReference>
<dbReference type="Pfam" id="PF00067">
    <property type="entry name" value="p450"/>
    <property type="match status" value="1"/>
</dbReference>
<dbReference type="EnsemblMetazoa" id="XM_014398606.2">
    <property type="protein sequence ID" value="XP_014254092.1"/>
    <property type="gene ID" value="LOC106669268"/>
</dbReference>
<dbReference type="PROSITE" id="PS00086">
    <property type="entry name" value="CYTOCHROME_P450"/>
    <property type="match status" value="1"/>
</dbReference>
<dbReference type="OMA" id="MNEHARH"/>
<dbReference type="GO" id="GO:0004497">
    <property type="term" value="F:monooxygenase activity"/>
    <property type="evidence" value="ECO:0007669"/>
    <property type="project" value="UniProtKB-KW"/>
</dbReference>